<dbReference type="SUPFAM" id="SSF56112">
    <property type="entry name" value="Protein kinase-like (PK-like)"/>
    <property type="match status" value="1"/>
</dbReference>
<proteinExistence type="predicted"/>
<dbReference type="EMBL" id="CP014687">
    <property type="protein sequence ID" value="AQT05436.1"/>
    <property type="molecule type" value="Genomic_DNA"/>
</dbReference>
<dbReference type="Proteomes" id="UP000189055">
    <property type="component" value="Chromosome"/>
</dbReference>
<accession>A0A1U9LG56</accession>
<name>A0A1U9LG56_9PROT</name>
<dbReference type="GO" id="GO:0016773">
    <property type="term" value="F:phosphotransferase activity, alcohol group as acceptor"/>
    <property type="evidence" value="ECO:0007669"/>
    <property type="project" value="InterPro"/>
</dbReference>
<dbReference type="KEGG" id="aper:A0U91_11830"/>
<gene>
    <name evidence="1" type="ORF">A0U91_11830</name>
</gene>
<sequence>MANTRQSNLHSTAITYMARWHLTGDGTPINTATSCLLPVTCKGLPAMLKVTSDPDELRGNHIMTLWGGHGAAAVMEHDHSALLLERAVNGRTLADIVYAGADDDATRHLSNTAKNLHALSRSHWKGLRPLESWFSALLTPACDRPDWLKNCALQAQNLLSTPQEQIALHGDLHHGNILDFGARGWLAIDPKGLLGERTADFAASFLNPDLADPKRPYATVPHRFENRVRLVSSYTGLAPVRLLHWIQAWSGLSAVWFMETGLAPNTQRAVAHLAGEALR</sequence>
<dbReference type="Pfam" id="PF04655">
    <property type="entry name" value="APH_6_hur"/>
    <property type="match status" value="1"/>
</dbReference>
<dbReference type="InterPro" id="IPR011009">
    <property type="entry name" value="Kinase-like_dom_sf"/>
</dbReference>
<dbReference type="STRING" id="1076596.A0U91_11830"/>
<protein>
    <recommendedName>
        <fullName evidence="3">Streptomycin kinase</fullName>
    </recommendedName>
</protein>
<dbReference type="RefSeq" id="WP_077931216.1">
    <property type="nucleotide sequence ID" value="NZ_CP014687.1"/>
</dbReference>
<evidence type="ECO:0000313" key="2">
    <source>
        <dbReference type="Proteomes" id="UP000189055"/>
    </source>
</evidence>
<dbReference type="AlphaFoldDB" id="A0A1U9LG56"/>
<dbReference type="GO" id="GO:0019748">
    <property type="term" value="P:secondary metabolic process"/>
    <property type="evidence" value="ECO:0007669"/>
    <property type="project" value="InterPro"/>
</dbReference>
<organism evidence="1 2">
    <name type="scientific">Acetobacter persici</name>
    <dbReference type="NCBI Taxonomy" id="1076596"/>
    <lineage>
        <taxon>Bacteria</taxon>
        <taxon>Pseudomonadati</taxon>
        <taxon>Pseudomonadota</taxon>
        <taxon>Alphaproteobacteria</taxon>
        <taxon>Acetobacterales</taxon>
        <taxon>Acetobacteraceae</taxon>
        <taxon>Acetobacter</taxon>
    </lineage>
</organism>
<reference evidence="1 2" key="1">
    <citation type="submission" date="2016-03" db="EMBL/GenBank/DDBJ databases">
        <title>Acetic acid bacteria sequencing.</title>
        <authorList>
            <person name="Brandt J."/>
            <person name="Jakob F."/>
            <person name="Vogel R.F."/>
        </authorList>
    </citation>
    <scope>NUCLEOTIDE SEQUENCE [LARGE SCALE GENOMIC DNA]</scope>
    <source>
        <strain evidence="1 2">TMW2.1084</strain>
    </source>
</reference>
<evidence type="ECO:0008006" key="3">
    <source>
        <dbReference type="Google" id="ProtNLM"/>
    </source>
</evidence>
<dbReference type="InterPro" id="IPR006748">
    <property type="entry name" value="NH2Glyco/OHUrea_AB-resist_kin"/>
</dbReference>
<evidence type="ECO:0000313" key="1">
    <source>
        <dbReference type="EMBL" id="AQT05436.1"/>
    </source>
</evidence>